<gene>
    <name evidence="7" type="ORF">Wenmar_02888</name>
</gene>
<dbReference type="STRING" id="1123501.Wenmar_02888"/>
<feature type="transmembrane region" description="Helical" evidence="6">
    <location>
        <begin position="307"/>
        <end position="328"/>
    </location>
</feature>
<dbReference type="EMBL" id="AONG01000013">
    <property type="protein sequence ID" value="KIQ68617.1"/>
    <property type="molecule type" value="Genomic_DNA"/>
</dbReference>
<protein>
    <submittedName>
        <fullName evidence="7">Putative permease</fullName>
    </submittedName>
</protein>
<feature type="transmembrane region" description="Helical" evidence="6">
    <location>
        <begin position="146"/>
        <end position="168"/>
    </location>
</feature>
<dbReference type="PATRIC" id="fig|1123501.6.peg.3004"/>
<keyword evidence="8" id="KW-1185">Reference proteome</keyword>
<sequence>MLILAILAIFGVIVIARSFLMPVFLAFLLSITVSPIRRALAKRGIPSVVTAAVVVAGLLFGVVALAYALSGPVQEYARHSETIAREVESKLRGVNEAIEAVAEATEDVQSMAGADEDDVKGEQTQTVVVTQGPGILSRLATTAPAVVGQVVFTLALLFFLTASGDMFYRKIVEASPRFSDKRRALGIAFDIEKKLSRYFLTITVINAGLGVCVGAALWWAGMPNPLLFGVGAFALNFIPYLGAIAGVALTFFLGIVSMETIGQAVLAAGLYLGLTSLEGQFVTPYAVGRSLKLNPVVVFVSVAFWGWAWSFIGMFIAVPTLIAIRVFADHVPKMNALGIFLSGIDDDDEEDDGHRSATKHEAA</sequence>
<evidence type="ECO:0000256" key="2">
    <source>
        <dbReference type="ARBA" id="ARBA00009773"/>
    </source>
</evidence>
<dbReference type="eggNOG" id="COG0628">
    <property type="taxonomic scope" value="Bacteria"/>
</dbReference>
<name>A0A0D0Q883_9RHOB</name>
<feature type="transmembrane region" description="Helical" evidence="6">
    <location>
        <begin position="265"/>
        <end position="287"/>
    </location>
</feature>
<dbReference type="Proteomes" id="UP000035100">
    <property type="component" value="Unassembled WGS sequence"/>
</dbReference>
<evidence type="ECO:0000256" key="3">
    <source>
        <dbReference type="ARBA" id="ARBA00022692"/>
    </source>
</evidence>
<keyword evidence="4 6" id="KW-1133">Transmembrane helix</keyword>
<evidence type="ECO:0000256" key="6">
    <source>
        <dbReference type="SAM" id="Phobius"/>
    </source>
</evidence>
<dbReference type="InterPro" id="IPR002549">
    <property type="entry name" value="AI-2E-like"/>
</dbReference>
<dbReference type="GO" id="GO:0016020">
    <property type="term" value="C:membrane"/>
    <property type="evidence" value="ECO:0007669"/>
    <property type="project" value="UniProtKB-SubCell"/>
</dbReference>
<feature type="transmembrane region" description="Helical" evidence="6">
    <location>
        <begin position="198"/>
        <end position="220"/>
    </location>
</feature>
<evidence type="ECO:0000313" key="8">
    <source>
        <dbReference type="Proteomes" id="UP000035100"/>
    </source>
</evidence>
<evidence type="ECO:0000256" key="4">
    <source>
        <dbReference type="ARBA" id="ARBA00022989"/>
    </source>
</evidence>
<dbReference type="RefSeq" id="WP_018303879.1">
    <property type="nucleotide sequence ID" value="NZ_KB902310.1"/>
</dbReference>
<evidence type="ECO:0000256" key="5">
    <source>
        <dbReference type="ARBA" id="ARBA00023136"/>
    </source>
</evidence>
<feature type="transmembrane region" description="Helical" evidence="6">
    <location>
        <begin position="226"/>
        <end position="253"/>
    </location>
</feature>
<dbReference type="Pfam" id="PF01594">
    <property type="entry name" value="AI-2E_transport"/>
    <property type="match status" value="1"/>
</dbReference>
<keyword evidence="3 6" id="KW-0812">Transmembrane</keyword>
<accession>A0A0D0Q883</accession>
<comment type="caution">
    <text evidence="7">The sequence shown here is derived from an EMBL/GenBank/DDBJ whole genome shotgun (WGS) entry which is preliminary data.</text>
</comment>
<evidence type="ECO:0000256" key="1">
    <source>
        <dbReference type="ARBA" id="ARBA00004141"/>
    </source>
</evidence>
<dbReference type="PANTHER" id="PTHR21716">
    <property type="entry name" value="TRANSMEMBRANE PROTEIN"/>
    <property type="match status" value="1"/>
</dbReference>
<proteinExistence type="inferred from homology"/>
<feature type="transmembrane region" description="Helical" evidence="6">
    <location>
        <begin position="45"/>
        <end position="69"/>
    </location>
</feature>
<dbReference type="GO" id="GO:0055085">
    <property type="term" value="P:transmembrane transport"/>
    <property type="evidence" value="ECO:0007669"/>
    <property type="project" value="TreeGrafter"/>
</dbReference>
<evidence type="ECO:0000313" key="7">
    <source>
        <dbReference type="EMBL" id="KIQ68617.1"/>
    </source>
</evidence>
<dbReference type="AlphaFoldDB" id="A0A0D0Q883"/>
<comment type="similarity">
    <text evidence="2">Belongs to the autoinducer-2 exporter (AI-2E) (TC 2.A.86) family.</text>
</comment>
<dbReference type="PANTHER" id="PTHR21716:SF16">
    <property type="entry name" value="BLL1467 PROTEIN"/>
    <property type="match status" value="1"/>
</dbReference>
<reference evidence="7 8" key="1">
    <citation type="submission" date="2013-01" db="EMBL/GenBank/DDBJ databases">
        <authorList>
            <person name="Fiebig A."/>
            <person name="Goeker M."/>
            <person name="Klenk H.-P.P."/>
        </authorList>
    </citation>
    <scope>NUCLEOTIDE SEQUENCE [LARGE SCALE GENOMIC DNA]</scope>
    <source>
        <strain evidence="7 8">DSM 24838</strain>
    </source>
</reference>
<keyword evidence="5 6" id="KW-0472">Membrane</keyword>
<feature type="transmembrane region" description="Helical" evidence="6">
    <location>
        <begin position="6"/>
        <end position="33"/>
    </location>
</feature>
<organism evidence="7 8">
    <name type="scientific">Wenxinia marina DSM 24838</name>
    <dbReference type="NCBI Taxonomy" id="1123501"/>
    <lineage>
        <taxon>Bacteria</taxon>
        <taxon>Pseudomonadati</taxon>
        <taxon>Pseudomonadota</taxon>
        <taxon>Alphaproteobacteria</taxon>
        <taxon>Rhodobacterales</taxon>
        <taxon>Roseobacteraceae</taxon>
        <taxon>Wenxinia</taxon>
    </lineage>
</organism>
<comment type="subcellular location">
    <subcellularLocation>
        <location evidence="1">Membrane</location>
        <topology evidence="1">Multi-pass membrane protein</topology>
    </subcellularLocation>
</comment>